<reference evidence="3" key="1">
    <citation type="submission" date="2025-08" db="UniProtKB">
        <authorList>
            <consortium name="RefSeq"/>
        </authorList>
    </citation>
    <scope>IDENTIFICATION</scope>
    <source>
        <tissue evidence="3">Seedling</tissue>
    </source>
</reference>
<accession>A0ABM3ZVG3</accession>
<proteinExistence type="predicted"/>
<name>A0ABM3ZVG3_ZIZJJ</name>
<evidence type="ECO:0000313" key="3">
    <source>
        <dbReference type="RefSeq" id="XP_060668454.1"/>
    </source>
</evidence>
<organism evidence="2 3">
    <name type="scientific">Ziziphus jujuba</name>
    <name type="common">Chinese jujube</name>
    <name type="synonym">Ziziphus sativa</name>
    <dbReference type="NCBI Taxonomy" id="326968"/>
    <lineage>
        <taxon>Eukaryota</taxon>
        <taxon>Viridiplantae</taxon>
        <taxon>Streptophyta</taxon>
        <taxon>Embryophyta</taxon>
        <taxon>Tracheophyta</taxon>
        <taxon>Spermatophyta</taxon>
        <taxon>Magnoliopsida</taxon>
        <taxon>eudicotyledons</taxon>
        <taxon>Gunneridae</taxon>
        <taxon>Pentapetalae</taxon>
        <taxon>rosids</taxon>
        <taxon>fabids</taxon>
        <taxon>Rosales</taxon>
        <taxon>Rhamnaceae</taxon>
        <taxon>Paliureae</taxon>
        <taxon>Ziziphus</taxon>
    </lineage>
</organism>
<dbReference type="RefSeq" id="XP_060668454.1">
    <property type="nucleotide sequence ID" value="XM_060812471.1"/>
</dbReference>
<dbReference type="InterPro" id="IPR043502">
    <property type="entry name" value="DNA/RNA_pol_sf"/>
</dbReference>
<evidence type="ECO:0000259" key="1">
    <source>
        <dbReference type="Pfam" id="PF07727"/>
    </source>
</evidence>
<dbReference type="SUPFAM" id="SSF56672">
    <property type="entry name" value="DNA/RNA polymerases"/>
    <property type="match status" value="1"/>
</dbReference>
<dbReference type="PANTHER" id="PTHR11439:SF497">
    <property type="entry name" value="CYSTEINE-RICH RLK (RECEPTOR-LIKE PROTEIN KINASE) 8"/>
    <property type="match status" value="1"/>
</dbReference>
<protein>
    <submittedName>
        <fullName evidence="3">Uncharacterized mitochondrial protein AtMg00810-like</fullName>
    </submittedName>
</protein>
<sequence>MATFSDGCQKCIFTWRSSRRGLYATSAWGTDPGGIKELQASLHSSFHMKDLGILTYFLGLEVHHSDRGIFVNQHKYTHDLIALAGLENSTPMDTPLEVNVKYSQTDGDLLPDPTIYRRLVGSLIYLTITRPDISYAVNLMSQFMHQPRHLHLAAVKRIIRYLIGTPSRGIFYKAHSSLILQAYSDADWAGCPDTRRSTTGWCMYLGDALISWKCQKQRKLSKSSTESEYRAMSSACSEIVWLRRLLSELVFPQADPTPLYADNMSAIRITVNPVLHEKTKHIEVDCHYIRNAYVDNIITVPYVSTKFQIADILTKALTKIRHQFLVGKLMLLDSPASI</sequence>
<gene>
    <name evidence="3" type="primary">LOC132799795</name>
</gene>
<dbReference type="InterPro" id="IPR013103">
    <property type="entry name" value="RVT_2"/>
</dbReference>
<dbReference type="Pfam" id="PF07727">
    <property type="entry name" value="RVT_2"/>
    <property type="match status" value="1"/>
</dbReference>
<dbReference type="Proteomes" id="UP001652623">
    <property type="component" value="Chromosome 10"/>
</dbReference>
<evidence type="ECO:0000313" key="2">
    <source>
        <dbReference type="Proteomes" id="UP001652623"/>
    </source>
</evidence>
<dbReference type="PANTHER" id="PTHR11439">
    <property type="entry name" value="GAG-POL-RELATED RETROTRANSPOSON"/>
    <property type="match status" value="1"/>
</dbReference>
<feature type="domain" description="Reverse transcriptase Ty1/copia-type" evidence="1">
    <location>
        <begin position="29"/>
        <end position="97"/>
    </location>
</feature>
<keyword evidence="2" id="KW-1185">Reference proteome</keyword>
<dbReference type="GeneID" id="132799795"/>
<dbReference type="CDD" id="cd09272">
    <property type="entry name" value="RNase_HI_RT_Ty1"/>
    <property type="match status" value="1"/>
</dbReference>